<comment type="subcellular location">
    <subcellularLocation>
        <location evidence="4">Secreted</location>
    </subcellularLocation>
    <subcellularLocation>
        <location evidence="4">Bacterial flagellum</location>
    </subcellularLocation>
</comment>
<keyword evidence="2 4" id="KW-0964">Secreted</keyword>
<keyword evidence="8" id="KW-1185">Reference proteome</keyword>
<evidence type="ECO:0000256" key="3">
    <source>
        <dbReference type="ARBA" id="ARBA00023143"/>
    </source>
</evidence>
<feature type="domain" description="Flagellin N-terminal" evidence="5">
    <location>
        <begin position="10"/>
        <end position="133"/>
    </location>
</feature>
<accession>A0ABS8C6J9</accession>
<keyword evidence="7" id="KW-0966">Cell projection</keyword>
<reference evidence="7 8" key="1">
    <citation type="submission" date="2021-10" db="EMBL/GenBank/DDBJ databases">
        <title>Alishewanella koreense sp. nov. isolated from seawater of southwestern coast in South Korea and the proposal for the reclassification of Rheinheimera perlucida and Rheinheimera tuosuensis as Arsukibacterium perlucida and Arsukibacterium tuosuensis.</title>
        <authorList>
            <person name="Kim K.H."/>
            <person name="Ruan W."/>
            <person name="Kim K.R."/>
            <person name="Baek J.H."/>
            <person name="Jeon C.O."/>
        </authorList>
    </citation>
    <scope>NUCLEOTIDE SEQUENCE [LARGE SCALE GENOMIC DNA]</scope>
    <source>
        <strain evidence="7 8">16-MA</strain>
    </source>
</reference>
<keyword evidence="3 4" id="KW-0975">Bacterial flagellum</keyword>
<proteinExistence type="inferred from homology"/>
<keyword evidence="7" id="KW-0282">Flagellum</keyword>
<keyword evidence="7" id="KW-0969">Cilium</keyword>
<dbReference type="EMBL" id="JAEINI020000010">
    <property type="protein sequence ID" value="MCB5227760.1"/>
    <property type="molecule type" value="Genomic_DNA"/>
</dbReference>
<dbReference type="InterPro" id="IPR001492">
    <property type="entry name" value="Flagellin"/>
</dbReference>
<sequence>MKITTPSNNILNNVLQQQQKLAQQEASGKRITSAADDAAGLQISNRLNSAINGQQQGQRNIADGVAFARVYEQAVQGVSDNVNEIERLAIAAGNGIYSDADKQALQSEANGYLANIQQGLTTEFAGKKLFEDTALSFNAGNSNLQLQTQDLGAALNSQNLFSIDLTQPQTLTTVRAVAEQLNALQTEVGASINAFDSASRAVSGQQVATSEARSRIADLDYAKASSERAANNILLQSSVNVAMQARVSSEQALSLLS</sequence>
<dbReference type="Gene3D" id="1.20.1330.10">
    <property type="entry name" value="f41 fragment of flagellin, N-terminal domain"/>
    <property type="match status" value="1"/>
</dbReference>
<dbReference type="PANTHER" id="PTHR42792:SF2">
    <property type="entry name" value="FLAGELLIN"/>
    <property type="match status" value="1"/>
</dbReference>
<dbReference type="RefSeq" id="WP_226751821.1">
    <property type="nucleotide sequence ID" value="NZ_JAEINI020000010.1"/>
</dbReference>
<dbReference type="SUPFAM" id="SSF64518">
    <property type="entry name" value="Phase 1 flagellin"/>
    <property type="match status" value="1"/>
</dbReference>
<dbReference type="InterPro" id="IPR001029">
    <property type="entry name" value="Flagellin_N"/>
</dbReference>
<dbReference type="PANTHER" id="PTHR42792">
    <property type="entry name" value="FLAGELLIN"/>
    <property type="match status" value="1"/>
</dbReference>
<feature type="domain" description="Flagellin C-terminal" evidence="6">
    <location>
        <begin position="174"/>
        <end position="256"/>
    </location>
</feature>
<evidence type="ECO:0000256" key="4">
    <source>
        <dbReference type="RuleBase" id="RU362073"/>
    </source>
</evidence>
<dbReference type="InterPro" id="IPR046358">
    <property type="entry name" value="Flagellin_C"/>
</dbReference>
<name>A0ABS8C6J9_9ALTE</name>
<dbReference type="Pfam" id="PF00700">
    <property type="entry name" value="Flagellin_C"/>
    <property type="match status" value="1"/>
</dbReference>
<evidence type="ECO:0000259" key="5">
    <source>
        <dbReference type="Pfam" id="PF00669"/>
    </source>
</evidence>
<organism evidence="7 8">
    <name type="scientific">Alishewanella maricola</name>
    <dbReference type="NCBI Taxonomy" id="2795740"/>
    <lineage>
        <taxon>Bacteria</taxon>
        <taxon>Pseudomonadati</taxon>
        <taxon>Pseudomonadota</taxon>
        <taxon>Gammaproteobacteria</taxon>
        <taxon>Alteromonadales</taxon>
        <taxon>Alteromonadaceae</taxon>
        <taxon>Alishewanella</taxon>
    </lineage>
</organism>
<protein>
    <recommendedName>
        <fullName evidence="4">Flagellin</fullName>
    </recommendedName>
</protein>
<dbReference type="PRINTS" id="PR00207">
    <property type="entry name" value="FLAGELLIN"/>
</dbReference>
<evidence type="ECO:0000313" key="7">
    <source>
        <dbReference type="EMBL" id="MCB5227760.1"/>
    </source>
</evidence>
<gene>
    <name evidence="7" type="ORF">JAO78_013155</name>
</gene>
<evidence type="ECO:0000313" key="8">
    <source>
        <dbReference type="Proteomes" id="UP000633814"/>
    </source>
</evidence>
<comment type="caution">
    <text evidence="7">The sequence shown here is derived from an EMBL/GenBank/DDBJ whole genome shotgun (WGS) entry which is preliminary data.</text>
</comment>
<comment type="similarity">
    <text evidence="1 4">Belongs to the bacterial flagellin family.</text>
</comment>
<comment type="function">
    <text evidence="4">Flagellin is the subunit protein which polymerizes to form the filaments of bacterial flagella.</text>
</comment>
<evidence type="ECO:0000256" key="2">
    <source>
        <dbReference type="ARBA" id="ARBA00022525"/>
    </source>
</evidence>
<dbReference type="Proteomes" id="UP000633814">
    <property type="component" value="Unassembled WGS sequence"/>
</dbReference>
<evidence type="ECO:0000256" key="1">
    <source>
        <dbReference type="ARBA" id="ARBA00005709"/>
    </source>
</evidence>
<evidence type="ECO:0000259" key="6">
    <source>
        <dbReference type="Pfam" id="PF00700"/>
    </source>
</evidence>
<dbReference type="Pfam" id="PF00669">
    <property type="entry name" value="Flagellin_N"/>
    <property type="match status" value="1"/>
</dbReference>